<dbReference type="SUPFAM" id="SSF48371">
    <property type="entry name" value="ARM repeat"/>
    <property type="match status" value="1"/>
</dbReference>
<keyword evidence="5" id="KW-0963">Cytoplasm</keyword>
<protein>
    <recommendedName>
        <fullName evidence="8">Importin N-terminal domain-containing protein</fullName>
    </recommendedName>
</protein>
<dbReference type="InterPro" id="IPR001494">
    <property type="entry name" value="Importin-beta_N"/>
</dbReference>
<comment type="subcellular location">
    <subcellularLocation>
        <location evidence="2">Cytoplasm</location>
    </subcellularLocation>
    <subcellularLocation>
        <location evidence="1">Nucleus</location>
    </subcellularLocation>
</comment>
<organism evidence="9 10">
    <name type="scientific">Periplaneta americana</name>
    <name type="common">American cockroach</name>
    <name type="synonym">Blatta americana</name>
    <dbReference type="NCBI Taxonomy" id="6978"/>
    <lineage>
        <taxon>Eukaryota</taxon>
        <taxon>Metazoa</taxon>
        <taxon>Ecdysozoa</taxon>
        <taxon>Arthropoda</taxon>
        <taxon>Hexapoda</taxon>
        <taxon>Insecta</taxon>
        <taxon>Pterygota</taxon>
        <taxon>Neoptera</taxon>
        <taxon>Polyneoptera</taxon>
        <taxon>Dictyoptera</taxon>
        <taxon>Blattodea</taxon>
        <taxon>Blattoidea</taxon>
        <taxon>Blattidae</taxon>
        <taxon>Blattinae</taxon>
        <taxon>Periplaneta</taxon>
    </lineage>
</organism>
<comment type="similarity">
    <text evidence="3">Belongs to the exportin family.</text>
</comment>
<evidence type="ECO:0000256" key="1">
    <source>
        <dbReference type="ARBA" id="ARBA00004123"/>
    </source>
</evidence>
<accession>A0ABQ8TFV6</accession>
<dbReference type="SMART" id="SM00913">
    <property type="entry name" value="IBN_N"/>
    <property type="match status" value="1"/>
</dbReference>
<dbReference type="InterPro" id="IPR016024">
    <property type="entry name" value="ARM-type_fold"/>
</dbReference>
<name>A0ABQ8TFV6_PERAM</name>
<dbReference type="InterPro" id="IPR013598">
    <property type="entry name" value="Exportin-1/Importin-b-like"/>
</dbReference>
<dbReference type="PANTHER" id="PTHR21452">
    <property type="entry name" value="EXPORTIN-6"/>
    <property type="match status" value="1"/>
</dbReference>
<evidence type="ECO:0000256" key="4">
    <source>
        <dbReference type="ARBA" id="ARBA00022448"/>
    </source>
</evidence>
<sequence>MASDAESLAALEALMNEFFAPGTTNERKREIEGVLHNFSSQQGAWKHCLNFMSHSTNQYVCMYSLTTIETLITKQWLGLMWEERAQLKATLYQFALEHHQSAPNFIRNKLVKLVVDIARLDWPHFYPDFFTNILQLIQAPDTTVLGLVFLQTASEELVCPWEDLSVSRKEELRRLLLAHIPQVFTILTGSLLSSMLGSGRSTSGGLDSDSEAVCCLALNALTHLFSWVPLSSYITPSLVAALFRLASISQGISQDENQNVGTLAMGAINEIMYKNCVPASCEDFLLNIFHHATQLMQSLIHSGRLERVDGMFVEKLTEFLRLFVALHLHRLEESQKFSPVREFLTLLFKYTFHTGLEQFYRCLEVWSIFLDHMHNRGTPTERYQDVFVLLVQEILMKMQFKHNREQLEELDDESLDDDDQTEWQHYLRQCIEIAAKVAELAPMETYGLVHDPWKEASLVYLRLDRAVEPHDITDNNRRLTVTETHECLRLHCLLRDLSSLTQAVGRMCPHFIGQPFNARFPHAQQLVSRLSVMATYGTRIRLYHLQVSTHVLTADLTEVHAQVLAALKAWCHWLAQLHTEATMKTLYDHLVSDMVNSSVPLLMRRGEPSKLCHSAAHLLVTLTGTVRPPQIWELQPIRDMYHVTSSLTYLLPEAQRLVQLALCNTLLLPSPGMSDQLWDLRHKLLASLAESLTADFQRLGRLTTQPAEHQARPIITSTLKLLGDLVEHMQSENSHSKKLLYSVIQGNVHQTLSMFPLYVRSPDICEMILDFFLTAFAGLQQQLGAAFTEQTVQTFLDVFTREHLAESLGQEGGAGTRVVERFLQLLQLVMTEPSASFKRFVPSTISLCLDHVYPLVADTPSPDVKPALFGVLHAVLLHKWQYFYRTSVLRALSEPGVEGVENREQFVAILHAYGQSLLQPDINVFGQNLRSLEQLNSKWKLYHKALFCEELLPQFLTVLLHSLIHKSHALLGEEIAVALYNMAAVNFVAFHSAFLLQFLHSTDGLDDGQRAILQRNFKNDTDLPSFTQNIQRLVNDLRCYRLCNASLPAGSVKL</sequence>
<evidence type="ECO:0000256" key="5">
    <source>
        <dbReference type="ARBA" id="ARBA00022490"/>
    </source>
</evidence>
<evidence type="ECO:0000256" key="7">
    <source>
        <dbReference type="ARBA" id="ARBA00023242"/>
    </source>
</evidence>
<dbReference type="InterPro" id="IPR040016">
    <property type="entry name" value="XPO6"/>
</dbReference>
<evidence type="ECO:0000313" key="10">
    <source>
        <dbReference type="Proteomes" id="UP001148838"/>
    </source>
</evidence>
<dbReference type="Gene3D" id="1.25.10.10">
    <property type="entry name" value="Leucine-rich Repeat Variant"/>
    <property type="match status" value="1"/>
</dbReference>
<proteinExistence type="inferred from homology"/>
<evidence type="ECO:0000256" key="3">
    <source>
        <dbReference type="ARBA" id="ARBA00009466"/>
    </source>
</evidence>
<evidence type="ECO:0000256" key="2">
    <source>
        <dbReference type="ARBA" id="ARBA00004496"/>
    </source>
</evidence>
<evidence type="ECO:0000256" key="6">
    <source>
        <dbReference type="ARBA" id="ARBA00022927"/>
    </source>
</evidence>
<reference evidence="9 10" key="1">
    <citation type="journal article" date="2022" name="Allergy">
        <title>Genome assembly and annotation of Periplaneta americana reveal a comprehensive cockroach allergen profile.</title>
        <authorList>
            <person name="Wang L."/>
            <person name="Xiong Q."/>
            <person name="Saelim N."/>
            <person name="Wang L."/>
            <person name="Nong W."/>
            <person name="Wan A.T."/>
            <person name="Shi M."/>
            <person name="Liu X."/>
            <person name="Cao Q."/>
            <person name="Hui J.H.L."/>
            <person name="Sookrung N."/>
            <person name="Leung T.F."/>
            <person name="Tungtrongchitr A."/>
            <person name="Tsui S.K.W."/>
        </authorList>
    </citation>
    <scope>NUCLEOTIDE SEQUENCE [LARGE SCALE GENOMIC DNA]</scope>
    <source>
        <strain evidence="9">PWHHKU_190912</strain>
    </source>
</reference>
<keyword evidence="10" id="KW-1185">Reference proteome</keyword>
<dbReference type="Pfam" id="PF08389">
    <property type="entry name" value="Xpo1"/>
    <property type="match status" value="1"/>
</dbReference>
<evidence type="ECO:0000313" key="9">
    <source>
        <dbReference type="EMBL" id="KAJ4445513.1"/>
    </source>
</evidence>
<comment type="caution">
    <text evidence="9">The sequence shown here is derived from an EMBL/GenBank/DDBJ whole genome shotgun (WGS) entry which is preliminary data.</text>
</comment>
<dbReference type="EMBL" id="JAJSOF020000009">
    <property type="protein sequence ID" value="KAJ4445513.1"/>
    <property type="molecule type" value="Genomic_DNA"/>
</dbReference>
<keyword evidence="4" id="KW-0813">Transport</keyword>
<keyword evidence="6" id="KW-0653">Protein transport</keyword>
<gene>
    <name evidence="9" type="ORF">ANN_12193</name>
</gene>
<dbReference type="PANTHER" id="PTHR21452:SF4">
    <property type="entry name" value="EXPORTIN-6"/>
    <property type="match status" value="1"/>
</dbReference>
<dbReference type="Pfam" id="PF03810">
    <property type="entry name" value="IBN_N"/>
    <property type="match status" value="1"/>
</dbReference>
<dbReference type="Proteomes" id="UP001148838">
    <property type="component" value="Unassembled WGS sequence"/>
</dbReference>
<evidence type="ECO:0000259" key="8">
    <source>
        <dbReference type="SMART" id="SM00913"/>
    </source>
</evidence>
<keyword evidence="7" id="KW-0539">Nucleus</keyword>
<feature type="domain" description="Importin N-terminal" evidence="8">
    <location>
        <begin position="31"/>
        <end position="97"/>
    </location>
</feature>
<dbReference type="InterPro" id="IPR011989">
    <property type="entry name" value="ARM-like"/>
</dbReference>